<dbReference type="AlphaFoldDB" id="A0A176YA62"/>
<proteinExistence type="predicted"/>
<evidence type="ECO:0000313" key="1">
    <source>
        <dbReference type="EMBL" id="OAE99910.1"/>
    </source>
</evidence>
<comment type="caution">
    <text evidence="1">The sequence shown here is derived from an EMBL/GenBank/DDBJ whole genome shotgun (WGS) entry which is preliminary data.</text>
</comment>
<name>A0A176YA62_9BRAD</name>
<accession>A0A176YA62</accession>
<protein>
    <submittedName>
        <fullName evidence="1">Uncharacterized protein</fullName>
    </submittedName>
</protein>
<keyword evidence="2" id="KW-1185">Reference proteome</keyword>
<gene>
    <name evidence="1" type="ORF">AYJ54_31980</name>
</gene>
<sequence length="85" mass="8923">MQLVVRIVPIALRASTVLGGAELTAELFPESVRWPGLAIAPNDSFGAFEGMALGGIVTHADDHLLMERADHRGAGGLECIAHDCS</sequence>
<dbReference type="EMBL" id="LUUB01000114">
    <property type="protein sequence ID" value="OAE99910.1"/>
    <property type="molecule type" value="Genomic_DNA"/>
</dbReference>
<evidence type="ECO:0000313" key="2">
    <source>
        <dbReference type="Proteomes" id="UP000076959"/>
    </source>
</evidence>
<dbReference type="STRING" id="1505087.AYJ54_31980"/>
<organism evidence="1 2">
    <name type="scientific">Bradyrhizobium centrolobii</name>
    <dbReference type="NCBI Taxonomy" id="1505087"/>
    <lineage>
        <taxon>Bacteria</taxon>
        <taxon>Pseudomonadati</taxon>
        <taxon>Pseudomonadota</taxon>
        <taxon>Alphaproteobacteria</taxon>
        <taxon>Hyphomicrobiales</taxon>
        <taxon>Nitrobacteraceae</taxon>
        <taxon>Bradyrhizobium</taxon>
    </lineage>
</organism>
<dbReference type="Proteomes" id="UP000076959">
    <property type="component" value="Unassembled WGS sequence"/>
</dbReference>
<reference evidence="1 2" key="1">
    <citation type="submission" date="2016-03" db="EMBL/GenBank/DDBJ databases">
        <title>Draft Genome Sequence of the Strain BR 10245 (Bradyrhizobium sp.) isolated from nodules of Centrolobium paraense.</title>
        <authorList>
            <person name="Simoes-Araujo J.L.Sr."/>
            <person name="Barauna A.C."/>
            <person name="Silva K."/>
            <person name="Zilli J.E."/>
        </authorList>
    </citation>
    <scope>NUCLEOTIDE SEQUENCE [LARGE SCALE GENOMIC DNA]</scope>
    <source>
        <strain evidence="1 2">BR 10245</strain>
    </source>
</reference>